<dbReference type="GO" id="GO:0000307">
    <property type="term" value="C:cyclin-dependent protein kinase holoenzyme complex"/>
    <property type="evidence" value="ECO:0007669"/>
    <property type="project" value="TreeGrafter"/>
</dbReference>
<keyword evidence="9" id="KW-1185">Reference proteome</keyword>
<keyword evidence="8" id="KW-0808">Transferase</keyword>
<dbReference type="GO" id="GO:0005524">
    <property type="term" value="F:ATP binding"/>
    <property type="evidence" value="ECO:0007669"/>
    <property type="project" value="UniProtKB-KW"/>
</dbReference>
<dbReference type="InterPro" id="IPR011009">
    <property type="entry name" value="Kinase-like_dom_sf"/>
</dbReference>
<dbReference type="EMBL" id="JAUKTV010000002">
    <property type="protein sequence ID" value="KAK0744913.1"/>
    <property type="molecule type" value="Genomic_DNA"/>
</dbReference>
<dbReference type="Pfam" id="PF00069">
    <property type="entry name" value="Pkinase"/>
    <property type="match status" value="1"/>
</dbReference>
<dbReference type="GO" id="GO:0010389">
    <property type="term" value="P:regulation of G2/M transition of mitotic cell cycle"/>
    <property type="evidence" value="ECO:0007669"/>
    <property type="project" value="TreeGrafter"/>
</dbReference>
<dbReference type="GO" id="GO:0005634">
    <property type="term" value="C:nucleus"/>
    <property type="evidence" value="ECO:0007669"/>
    <property type="project" value="TreeGrafter"/>
</dbReference>
<dbReference type="GO" id="GO:0005737">
    <property type="term" value="C:cytoplasm"/>
    <property type="evidence" value="ECO:0007669"/>
    <property type="project" value="TreeGrafter"/>
</dbReference>
<gene>
    <name evidence="8" type="ORF">B0T21DRAFT_358646</name>
</gene>
<protein>
    <recommendedName>
        <fullName evidence="1">cyclin-dependent kinase</fullName>
        <ecNumber evidence="1">2.7.11.22</ecNumber>
    </recommendedName>
</protein>
<dbReference type="SUPFAM" id="SSF56112">
    <property type="entry name" value="Protein kinase-like (PK-like)"/>
    <property type="match status" value="1"/>
</dbReference>
<dbReference type="GO" id="GO:0004693">
    <property type="term" value="F:cyclin-dependent protein serine/threonine kinase activity"/>
    <property type="evidence" value="ECO:0007669"/>
    <property type="project" value="UniProtKB-EC"/>
</dbReference>
<keyword evidence="8" id="KW-0418">Kinase</keyword>
<comment type="caution">
    <text evidence="8">The sequence shown here is derived from an EMBL/GenBank/DDBJ whole genome shotgun (WGS) entry which is preliminary data.</text>
</comment>
<dbReference type="Gene3D" id="1.10.510.10">
    <property type="entry name" value="Transferase(Phosphotransferase) domain 1"/>
    <property type="match status" value="1"/>
</dbReference>
<evidence type="ECO:0000256" key="1">
    <source>
        <dbReference type="ARBA" id="ARBA00012425"/>
    </source>
</evidence>
<evidence type="ECO:0000256" key="6">
    <source>
        <dbReference type="SAM" id="MobiDB-lite"/>
    </source>
</evidence>
<dbReference type="InterPro" id="IPR050108">
    <property type="entry name" value="CDK"/>
</dbReference>
<feature type="region of interest" description="Disordered" evidence="6">
    <location>
        <begin position="46"/>
        <end position="84"/>
    </location>
</feature>
<dbReference type="PROSITE" id="PS50011">
    <property type="entry name" value="PROTEIN_KINASE_DOM"/>
    <property type="match status" value="1"/>
</dbReference>
<dbReference type="Proteomes" id="UP001172159">
    <property type="component" value="Unassembled WGS sequence"/>
</dbReference>
<comment type="catalytic activity">
    <reaction evidence="4">
        <text>L-threonyl-[protein] + ATP = O-phospho-L-threonyl-[protein] + ADP + H(+)</text>
        <dbReference type="Rhea" id="RHEA:46608"/>
        <dbReference type="Rhea" id="RHEA-COMP:11060"/>
        <dbReference type="Rhea" id="RHEA-COMP:11605"/>
        <dbReference type="ChEBI" id="CHEBI:15378"/>
        <dbReference type="ChEBI" id="CHEBI:30013"/>
        <dbReference type="ChEBI" id="CHEBI:30616"/>
        <dbReference type="ChEBI" id="CHEBI:61977"/>
        <dbReference type="ChEBI" id="CHEBI:456216"/>
        <dbReference type="EC" id="2.7.11.22"/>
    </reaction>
</comment>
<evidence type="ECO:0000313" key="9">
    <source>
        <dbReference type="Proteomes" id="UP001172159"/>
    </source>
</evidence>
<feature type="compositionally biased region" description="Pro residues" evidence="6">
    <location>
        <begin position="56"/>
        <end position="74"/>
    </location>
</feature>
<dbReference type="PANTHER" id="PTHR24056">
    <property type="entry name" value="CELL DIVISION PROTEIN KINASE"/>
    <property type="match status" value="1"/>
</dbReference>
<accession>A0AA40K3U1</accession>
<keyword evidence="3" id="KW-0067">ATP-binding</keyword>
<keyword evidence="2" id="KW-0547">Nucleotide-binding</keyword>
<evidence type="ECO:0000256" key="5">
    <source>
        <dbReference type="ARBA" id="ARBA00048367"/>
    </source>
</evidence>
<dbReference type="GO" id="GO:0000082">
    <property type="term" value="P:G1/S transition of mitotic cell cycle"/>
    <property type="evidence" value="ECO:0007669"/>
    <property type="project" value="TreeGrafter"/>
</dbReference>
<evidence type="ECO:0000256" key="4">
    <source>
        <dbReference type="ARBA" id="ARBA00047811"/>
    </source>
</evidence>
<name>A0AA40K3U1_9PEZI</name>
<dbReference type="PANTHER" id="PTHR24056:SF576">
    <property type="entry name" value="SERINE_THREONINE-PROTEIN KINASE CSK1"/>
    <property type="match status" value="1"/>
</dbReference>
<comment type="catalytic activity">
    <reaction evidence="5">
        <text>L-seryl-[protein] + ATP = O-phospho-L-seryl-[protein] + ADP + H(+)</text>
        <dbReference type="Rhea" id="RHEA:17989"/>
        <dbReference type="Rhea" id="RHEA-COMP:9863"/>
        <dbReference type="Rhea" id="RHEA-COMP:11604"/>
        <dbReference type="ChEBI" id="CHEBI:15378"/>
        <dbReference type="ChEBI" id="CHEBI:29999"/>
        <dbReference type="ChEBI" id="CHEBI:30616"/>
        <dbReference type="ChEBI" id="CHEBI:83421"/>
        <dbReference type="ChEBI" id="CHEBI:456216"/>
        <dbReference type="EC" id="2.7.11.22"/>
    </reaction>
</comment>
<sequence length="376" mass="41490">MTSSADWRTALTASERYENIQKLTKALAASGASAFSIENDAYKTATTREEYDAACNPPPPPVEIPEPSSPPYSPPEDTTPSSPGITIGTYPDCHYLASGATSEVCRSNRYALKVIVETNIAPHNPRLEAKLLSSFSHETIINLIETFHDQSTRFVLVFPYMPLALSSVLDHHISTNTSLTSPQIHHLFLSLFSALEYIHSQGIIHRDIKPSSLLLSSPFTPSNPPTIKLSDFGTAWSPTLSSFTEPTDNKILDIGTGQYRAPEVLFGNKSYTTAIDIWAAGGVHEDGNQLGLILSIFKTIGSPTRETWPEAGGFRTVPWESWRAFGERGWGEVLPEVVEGRWRELVGRCVRYEGGWRVGAEEVAEILRGWEREVEG</sequence>
<reference evidence="8" key="1">
    <citation type="submission" date="2023-06" db="EMBL/GenBank/DDBJ databases">
        <title>Genome-scale phylogeny and comparative genomics of the fungal order Sordariales.</title>
        <authorList>
            <consortium name="Lawrence Berkeley National Laboratory"/>
            <person name="Hensen N."/>
            <person name="Bonometti L."/>
            <person name="Westerberg I."/>
            <person name="Brannstrom I.O."/>
            <person name="Guillou S."/>
            <person name="Cros-Aarteil S."/>
            <person name="Calhoun S."/>
            <person name="Haridas S."/>
            <person name="Kuo A."/>
            <person name="Mondo S."/>
            <person name="Pangilinan J."/>
            <person name="Riley R."/>
            <person name="Labutti K."/>
            <person name="Andreopoulos B."/>
            <person name="Lipzen A."/>
            <person name="Chen C."/>
            <person name="Yanf M."/>
            <person name="Daum C."/>
            <person name="Ng V."/>
            <person name="Clum A."/>
            <person name="Steindorff A."/>
            <person name="Ohm R."/>
            <person name="Martin F."/>
            <person name="Silar P."/>
            <person name="Natvig D."/>
            <person name="Lalanne C."/>
            <person name="Gautier V."/>
            <person name="Ament-Velasquez S.L."/>
            <person name="Kruys A."/>
            <person name="Hutchinson M.I."/>
            <person name="Powell A.J."/>
            <person name="Barry K."/>
            <person name="Miller A.N."/>
            <person name="Grigoriev I.V."/>
            <person name="Debuchy R."/>
            <person name="Gladieux P."/>
            <person name="Thoren M.H."/>
            <person name="Johannesson H."/>
        </authorList>
    </citation>
    <scope>NUCLEOTIDE SEQUENCE</scope>
    <source>
        <strain evidence="8">CBS 540.89</strain>
    </source>
</reference>
<evidence type="ECO:0000313" key="8">
    <source>
        <dbReference type="EMBL" id="KAK0744913.1"/>
    </source>
</evidence>
<evidence type="ECO:0000256" key="2">
    <source>
        <dbReference type="ARBA" id="ARBA00022741"/>
    </source>
</evidence>
<dbReference type="EC" id="2.7.11.22" evidence="1"/>
<evidence type="ECO:0000256" key="3">
    <source>
        <dbReference type="ARBA" id="ARBA00022840"/>
    </source>
</evidence>
<feature type="domain" description="Protein kinase" evidence="7">
    <location>
        <begin position="90"/>
        <end position="371"/>
    </location>
</feature>
<dbReference type="GO" id="GO:0030332">
    <property type="term" value="F:cyclin binding"/>
    <property type="evidence" value="ECO:0007669"/>
    <property type="project" value="TreeGrafter"/>
</dbReference>
<dbReference type="AlphaFoldDB" id="A0AA40K3U1"/>
<proteinExistence type="predicted"/>
<dbReference type="GO" id="GO:0010468">
    <property type="term" value="P:regulation of gene expression"/>
    <property type="evidence" value="ECO:0007669"/>
    <property type="project" value="TreeGrafter"/>
</dbReference>
<dbReference type="Gene3D" id="3.30.200.20">
    <property type="entry name" value="Phosphorylase Kinase, domain 1"/>
    <property type="match status" value="1"/>
</dbReference>
<evidence type="ECO:0000259" key="7">
    <source>
        <dbReference type="PROSITE" id="PS50011"/>
    </source>
</evidence>
<dbReference type="GO" id="GO:0007165">
    <property type="term" value="P:signal transduction"/>
    <property type="evidence" value="ECO:0007669"/>
    <property type="project" value="TreeGrafter"/>
</dbReference>
<organism evidence="8 9">
    <name type="scientific">Apiosordaria backusii</name>
    <dbReference type="NCBI Taxonomy" id="314023"/>
    <lineage>
        <taxon>Eukaryota</taxon>
        <taxon>Fungi</taxon>
        <taxon>Dikarya</taxon>
        <taxon>Ascomycota</taxon>
        <taxon>Pezizomycotina</taxon>
        <taxon>Sordariomycetes</taxon>
        <taxon>Sordariomycetidae</taxon>
        <taxon>Sordariales</taxon>
        <taxon>Lasiosphaeriaceae</taxon>
        <taxon>Apiosordaria</taxon>
    </lineage>
</organism>
<dbReference type="InterPro" id="IPR000719">
    <property type="entry name" value="Prot_kinase_dom"/>
</dbReference>